<keyword evidence="2" id="KW-1185">Reference proteome</keyword>
<accession>A0A1L7XLX6</accession>
<reference evidence="1 2" key="1">
    <citation type="submission" date="2016-03" db="EMBL/GenBank/DDBJ databases">
        <authorList>
            <person name="Ploux O."/>
        </authorList>
    </citation>
    <scope>NUCLEOTIDE SEQUENCE [LARGE SCALE GENOMIC DNA]</scope>
    <source>
        <strain evidence="1 2">UAMH 11012</strain>
    </source>
</reference>
<dbReference type="Proteomes" id="UP000184330">
    <property type="component" value="Unassembled WGS sequence"/>
</dbReference>
<proteinExistence type="predicted"/>
<evidence type="ECO:0000313" key="2">
    <source>
        <dbReference type="Proteomes" id="UP000184330"/>
    </source>
</evidence>
<protein>
    <submittedName>
        <fullName evidence="1">Uncharacterized protein</fullName>
    </submittedName>
</protein>
<organism evidence="1 2">
    <name type="scientific">Phialocephala subalpina</name>
    <dbReference type="NCBI Taxonomy" id="576137"/>
    <lineage>
        <taxon>Eukaryota</taxon>
        <taxon>Fungi</taxon>
        <taxon>Dikarya</taxon>
        <taxon>Ascomycota</taxon>
        <taxon>Pezizomycotina</taxon>
        <taxon>Leotiomycetes</taxon>
        <taxon>Helotiales</taxon>
        <taxon>Mollisiaceae</taxon>
        <taxon>Phialocephala</taxon>
        <taxon>Phialocephala fortinii species complex</taxon>
    </lineage>
</organism>
<dbReference type="AlphaFoldDB" id="A0A1L7XLX6"/>
<gene>
    <name evidence="1" type="ORF">PAC_15962</name>
</gene>
<evidence type="ECO:0000313" key="1">
    <source>
        <dbReference type="EMBL" id="CZR66061.1"/>
    </source>
</evidence>
<dbReference type="EMBL" id="FJOG01000034">
    <property type="protein sequence ID" value="CZR66061.1"/>
    <property type="molecule type" value="Genomic_DNA"/>
</dbReference>
<name>A0A1L7XLX6_9HELO</name>
<sequence>MSREAREKIMQLARFYEASDSQYFLDKIRNILSYIDDGKVSELRLSNSMPDEHLLYFKFGMGNRQLTDKESKELSNIVIADLKSKKQECIVIMGSVAKSFQEAATLKPAHFKFAYGAESVR</sequence>